<comment type="caution">
    <text evidence="2">The sequence shown here is derived from an EMBL/GenBank/DDBJ whole genome shotgun (WGS) entry which is preliminary data.</text>
</comment>
<sequence>MFYVGTLSRTTPNRAGNPYPPKPVLRRQYDFAQFHPNFEEEHPGSGQVPSTTNLTRGLAAQQLFRVPSCTVKAL</sequence>
<name>A0A8X6WLD3_TRICX</name>
<evidence type="ECO:0000313" key="2">
    <source>
        <dbReference type="EMBL" id="GFY36404.1"/>
    </source>
</evidence>
<feature type="region of interest" description="Disordered" evidence="1">
    <location>
        <begin position="1"/>
        <end position="23"/>
    </location>
</feature>
<dbReference type="EMBL" id="BMAU01021436">
    <property type="protein sequence ID" value="GFY36404.1"/>
    <property type="molecule type" value="Genomic_DNA"/>
</dbReference>
<dbReference type="Proteomes" id="UP000887159">
    <property type="component" value="Unassembled WGS sequence"/>
</dbReference>
<protein>
    <submittedName>
        <fullName evidence="2">Uncharacterized protein</fullName>
    </submittedName>
</protein>
<keyword evidence="3" id="KW-1185">Reference proteome</keyword>
<gene>
    <name evidence="2" type="ORF">TNCV_3451071</name>
</gene>
<evidence type="ECO:0000256" key="1">
    <source>
        <dbReference type="SAM" id="MobiDB-lite"/>
    </source>
</evidence>
<organism evidence="2 3">
    <name type="scientific">Trichonephila clavipes</name>
    <name type="common">Golden silk orbweaver</name>
    <name type="synonym">Nephila clavipes</name>
    <dbReference type="NCBI Taxonomy" id="2585209"/>
    <lineage>
        <taxon>Eukaryota</taxon>
        <taxon>Metazoa</taxon>
        <taxon>Ecdysozoa</taxon>
        <taxon>Arthropoda</taxon>
        <taxon>Chelicerata</taxon>
        <taxon>Arachnida</taxon>
        <taxon>Araneae</taxon>
        <taxon>Araneomorphae</taxon>
        <taxon>Entelegynae</taxon>
        <taxon>Araneoidea</taxon>
        <taxon>Nephilidae</taxon>
        <taxon>Trichonephila</taxon>
    </lineage>
</organism>
<proteinExistence type="predicted"/>
<reference evidence="2" key="1">
    <citation type="submission" date="2020-08" db="EMBL/GenBank/DDBJ databases">
        <title>Multicomponent nature underlies the extraordinary mechanical properties of spider dragline silk.</title>
        <authorList>
            <person name="Kono N."/>
            <person name="Nakamura H."/>
            <person name="Mori M."/>
            <person name="Yoshida Y."/>
            <person name="Ohtoshi R."/>
            <person name="Malay A.D."/>
            <person name="Moran D.A.P."/>
            <person name="Tomita M."/>
            <person name="Numata K."/>
            <person name="Arakawa K."/>
        </authorList>
    </citation>
    <scope>NUCLEOTIDE SEQUENCE</scope>
</reference>
<dbReference type="AlphaFoldDB" id="A0A8X6WLD3"/>
<accession>A0A8X6WLD3</accession>
<evidence type="ECO:0000313" key="3">
    <source>
        <dbReference type="Proteomes" id="UP000887159"/>
    </source>
</evidence>